<organism evidence="1 2">
    <name type="scientific">Seonamhaeicola aphaedonensis</name>
    <dbReference type="NCBI Taxonomy" id="1461338"/>
    <lineage>
        <taxon>Bacteria</taxon>
        <taxon>Pseudomonadati</taxon>
        <taxon>Bacteroidota</taxon>
        <taxon>Flavobacteriia</taxon>
        <taxon>Flavobacteriales</taxon>
        <taxon>Flavobacteriaceae</taxon>
    </lineage>
</organism>
<dbReference type="EMBL" id="QRDX01000008">
    <property type="protein sequence ID" value="RED45683.1"/>
    <property type="molecule type" value="Genomic_DNA"/>
</dbReference>
<gene>
    <name evidence="1" type="ORF">DFQ02_10861</name>
</gene>
<comment type="caution">
    <text evidence="1">The sequence shown here is derived from an EMBL/GenBank/DDBJ whole genome shotgun (WGS) entry which is preliminary data.</text>
</comment>
<protein>
    <submittedName>
        <fullName evidence="1">Uncharacterized protein</fullName>
    </submittedName>
</protein>
<accession>A0A3D9H872</accession>
<name>A0A3D9H872_9FLAO</name>
<dbReference type="Proteomes" id="UP000256629">
    <property type="component" value="Unassembled WGS sequence"/>
</dbReference>
<dbReference type="AlphaFoldDB" id="A0A3D9H872"/>
<keyword evidence="2" id="KW-1185">Reference proteome</keyword>
<reference evidence="1 2" key="1">
    <citation type="submission" date="2018-07" db="EMBL/GenBank/DDBJ databases">
        <title>Genomic Encyclopedia of Type Strains, Phase III (KMG-III): the genomes of soil and plant-associated and newly described type strains.</title>
        <authorList>
            <person name="Whitman W."/>
        </authorList>
    </citation>
    <scope>NUCLEOTIDE SEQUENCE [LARGE SCALE GENOMIC DNA]</scope>
    <source>
        <strain evidence="1 2">CECT 8487</strain>
    </source>
</reference>
<evidence type="ECO:0000313" key="1">
    <source>
        <dbReference type="EMBL" id="RED45683.1"/>
    </source>
</evidence>
<evidence type="ECO:0000313" key="2">
    <source>
        <dbReference type="Proteomes" id="UP000256629"/>
    </source>
</evidence>
<sequence length="279" mass="31669">MHHQLYFFIKTKILLFSILILTGLSSLGAIYAQNKTIVINKELEENSDKFKVKKGTQWMGKISKIKFGDYKVADSKNGWVKTKVKSNFWNTFSESKTENKFSFVMEHESLGSSIVNTLSQMTVKEARSFKLLSIGDFEFYTGPDDDYTSTKIFSSEIQIKDDTGEPWSMHLAMTNDHDAGYSDEGILSCSDRLIFIEPISSNKNGNDSRKIPARGYEFIEDNKSLGAVQYYGGGVFGLNKSFVWIRSELKPKMKLVLASAMIIILQIKPDQFSDLFSEE</sequence>
<proteinExistence type="predicted"/>